<dbReference type="Gene3D" id="1.10.10.60">
    <property type="entry name" value="Homeodomain-like"/>
    <property type="match status" value="2"/>
</dbReference>
<dbReference type="SMART" id="SM00342">
    <property type="entry name" value="HTH_ARAC"/>
    <property type="match status" value="1"/>
</dbReference>
<dbReference type="Proteomes" id="UP000065151">
    <property type="component" value="Chromosome"/>
</dbReference>
<dbReference type="PROSITE" id="PS01124">
    <property type="entry name" value="HTH_ARAC_FAMILY_2"/>
    <property type="match status" value="1"/>
</dbReference>
<name>A0A0U3R7R8_9MICC</name>
<dbReference type="PANTHER" id="PTHR46796">
    <property type="entry name" value="HTH-TYPE TRANSCRIPTIONAL ACTIVATOR RHAS-RELATED"/>
    <property type="match status" value="1"/>
</dbReference>
<dbReference type="Pfam" id="PF12833">
    <property type="entry name" value="HTH_18"/>
    <property type="match status" value="1"/>
</dbReference>
<reference evidence="6 7" key="1">
    <citation type="submission" date="2015-12" db="EMBL/GenBank/DDBJ databases">
        <authorList>
            <person name="Shamseldin A."/>
            <person name="Moawad H."/>
            <person name="Abd El-Rahim W.M."/>
            <person name="Sadowsky M.J."/>
        </authorList>
    </citation>
    <scope>NUCLEOTIDE SEQUENCE [LARGE SCALE GENOMIC DNA]</scope>
    <source>
        <strain evidence="6 7">Ar51</strain>
    </source>
</reference>
<accession>A0A0U3R7R8</accession>
<dbReference type="InterPro" id="IPR018060">
    <property type="entry name" value="HTH_AraC"/>
</dbReference>
<dbReference type="InterPro" id="IPR009057">
    <property type="entry name" value="Homeodomain-like_sf"/>
</dbReference>
<dbReference type="PANTHER" id="PTHR46796:SF13">
    <property type="entry name" value="HTH-TYPE TRANSCRIPTIONAL ACTIVATOR RHAS"/>
    <property type="match status" value="1"/>
</dbReference>
<dbReference type="GO" id="GO:0003700">
    <property type="term" value="F:DNA-binding transcription factor activity"/>
    <property type="evidence" value="ECO:0007669"/>
    <property type="project" value="InterPro"/>
</dbReference>
<keyword evidence="2" id="KW-0238">DNA-binding</keyword>
<dbReference type="InterPro" id="IPR050204">
    <property type="entry name" value="AraC_XylS_family_regulators"/>
</dbReference>
<dbReference type="SUPFAM" id="SSF46689">
    <property type="entry name" value="Homeodomain-like"/>
    <property type="match status" value="2"/>
</dbReference>
<protein>
    <recommendedName>
        <fullName evidence="5">HTH araC/xylS-type domain-containing protein</fullName>
    </recommendedName>
</protein>
<dbReference type="RefSeq" id="WP_058930383.1">
    <property type="nucleotide sequence ID" value="NZ_CP013747.1"/>
</dbReference>
<dbReference type="AlphaFoldDB" id="A0A0U3R7R8"/>
<evidence type="ECO:0000256" key="1">
    <source>
        <dbReference type="ARBA" id="ARBA00023015"/>
    </source>
</evidence>
<keyword evidence="1" id="KW-0805">Transcription regulation</keyword>
<organism evidence="6">
    <name type="scientific">Pseudarthrobacter sulfonivorans</name>
    <dbReference type="NCBI Taxonomy" id="121292"/>
    <lineage>
        <taxon>Bacteria</taxon>
        <taxon>Bacillati</taxon>
        <taxon>Actinomycetota</taxon>
        <taxon>Actinomycetes</taxon>
        <taxon>Micrococcales</taxon>
        <taxon>Micrococcaceae</taxon>
        <taxon>Pseudarthrobacter</taxon>
    </lineage>
</organism>
<dbReference type="PROSITE" id="PS00041">
    <property type="entry name" value="HTH_ARAC_FAMILY_1"/>
    <property type="match status" value="1"/>
</dbReference>
<evidence type="ECO:0000256" key="2">
    <source>
        <dbReference type="ARBA" id="ARBA00023125"/>
    </source>
</evidence>
<evidence type="ECO:0000256" key="3">
    <source>
        <dbReference type="ARBA" id="ARBA00023163"/>
    </source>
</evidence>
<dbReference type="KEGG" id="psul:AU252_08790"/>
<feature type="domain" description="HTH araC/xylS-type" evidence="5">
    <location>
        <begin position="209"/>
        <end position="307"/>
    </location>
</feature>
<evidence type="ECO:0000259" key="5">
    <source>
        <dbReference type="PROSITE" id="PS01124"/>
    </source>
</evidence>
<keyword evidence="3" id="KW-0804">Transcription</keyword>
<proteinExistence type="predicted"/>
<dbReference type="InterPro" id="IPR018062">
    <property type="entry name" value="HTH_AraC-typ_CS"/>
</dbReference>
<sequence length="320" mass="35122">MDPLADFLDGPRARNAFLLQVKMSPPWSIRVEDDAPLTVVAMLGGSAYFLQKESEPLLLEPGTVLLIRDPSAYVLADNPHEKPQYFIGVDQTCSGSNGEDLAQDLRTGLRTWGNDADGRDAMLVGTYRSSGEVGDILLASLPPHLLVEAADSPIVTVLMQEIGRDGVAQASVLDRLLDLLFIGAVRTWTAQDSNAEHSWLTAERDPAVQQAIRLIHSSPERAWTVESLAGSVGVSRASLARRFHERVGKPPMAYLNQWRLAKAADLMSDLRLTLSAISRQVGYGSPFSFSTAFKKRYGVSPQEYRRRQPAAPTLETPRGR</sequence>
<dbReference type="InterPro" id="IPR020449">
    <property type="entry name" value="Tscrpt_reg_AraC-type_HTH"/>
</dbReference>
<gene>
    <name evidence="6" type="ORF">AU252_08790</name>
</gene>
<dbReference type="GO" id="GO:0043565">
    <property type="term" value="F:sequence-specific DNA binding"/>
    <property type="evidence" value="ECO:0007669"/>
    <property type="project" value="InterPro"/>
</dbReference>
<feature type="region of interest" description="Disordered" evidence="4">
    <location>
        <begin position="300"/>
        <end position="320"/>
    </location>
</feature>
<dbReference type="Pfam" id="PF12852">
    <property type="entry name" value="Cupin_6"/>
    <property type="match status" value="1"/>
</dbReference>
<evidence type="ECO:0000256" key="4">
    <source>
        <dbReference type="SAM" id="MobiDB-lite"/>
    </source>
</evidence>
<evidence type="ECO:0000313" key="7">
    <source>
        <dbReference type="Proteomes" id="UP000065151"/>
    </source>
</evidence>
<dbReference type="EMBL" id="CP013747">
    <property type="protein sequence ID" value="ALV41233.1"/>
    <property type="molecule type" value="Genomic_DNA"/>
</dbReference>
<dbReference type="InterPro" id="IPR032783">
    <property type="entry name" value="AraC_lig"/>
</dbReference>
<dbReference type="PRINTS" id="PR00032">
    <property type="entry name" value="HTHARAC"/>
</dbReference>
<evidence type="ECO:0000313" key="6">
    <source>
        <dbReference type="EMBL" id="ALV41233.1"/>
    </source>
</evidence>
<dbReference type="STRING" id="121292.AU252_08790"/>